<gene>
    <name evidence="2" type="ORF">GCM10009681_42600</name>
</gene>
<dbReference type="Pfam" id="PF02585">
    <property type="entry name" value="PIG-L"/>
    <property type="match status" value="1"/>
</dbReference>
<dbReference type="Gene3D" id="3.40.50.10320">
    <property type="entry name" value="LmbE-like"/>
    <property type="match status" value="1"/>
</dbReference>
<evidence type="ECO:0000313" key="2">
    <source>
        <dbReference type="EMBL" id="GAA1766997.1"/>
    </source>
</evidence>
<comment type="caution">
    <text evidence="2">The sequence shown here is derived from an EMBL/GenBank/DDBJ whole genome shotgun (WGS) entry which is preliminary data.</text>
</comment>
<keyword evidence="1" id="KW-0862">Zinc</keyword>
<dbReference type="InterPro" id="IPR024078">
    <property type="entry name" value="LmbE-like_dom_sf"/>
</dbReference>
<sequence length="212" mass="22600">MSGLMVFSTHLDDAVLSAGEVIAAHPGAVVVTVFAGLPATGTRGRYDAATGLGDGHRAMSSRRDEDTAALATLGAYPVHLDFLDRQYRHPSSDEEIAERLRSLVTAHRPTTVLGPVGLVHPDHRQVGRVWPAVAAGTDTLAYEDMPYRRQFPATDDAVRAFVAAHGATAHPPTGGDRAAKERAIGAYVSQLATVLPELCLGPEQLWRLPARP</sequence>
<dbReference type="EMBL" id="BAAALS010000023">
    <property type="protein sequence ID" value="GAA1766997.1"/>
    <property type="molecule type" value="Genomic_DNA"/>
</dbReference>
<organism evidence="2 3">
    <name type="scientific">Luedemannella helvata</name>
    <dbReference type="NCBI Taxonomy" id="349315"/>
    <lineage>
        <taxon>Bacteria</taxon>
        <taxon>Bacillati</taxon>
        <taxon>Actinomycetota</taxon>
        <taxon>Actinomycetes</taxon>
        <taxon>Micromonosporales</taxon>
        <taxon>Micromonosporaceae</taxon>
        <taxon>Luedemannella</taxon>
    </lineage>
</organism>
<dbReference type="InterPro" id="IPR003737">
    <property type="entry name" value="GlcNAc_PI_deacetylase-related"/>
</dbReference>
<dbReference type="SUPFAM" id="SSF102588">
    <property type="entry name" value="LmbE-like"/>
    <property type="match status" value="1"/>
</dbReference>
<proteinExistence type="predicted"/>
<evidence type="ECO:0000256" key="1">
    <source>
        <dbReference type="ARBA" id="ARBA00022833"/>
    </source>
</evidence>
<keyword evidence="3" id="KW-1185">Reference proteome</keyword>
<dbReference type="RefSeq" id="WP_344084819.1">
    <property type="nucleotide sequence ID" value="NZ_BAAALS010000023.1"/>
</dbReference>
<dbReference type="Proteomes" id="UP001500655">
    <property type="component" value="Unassembled WGS sequence"/>
</dbReference>
<name>A0ABP4X1H1_9ACTN</name>
<protein>
    <submittedName>
        <fullName evidence="2">PIG-L family deacetylase</fullName>
    </submittedName>
</protein>
<reference evidence="3" key="1">
    <citation type="journal article" date="2019" name="Int. J. Syst. Evol. Microbiol.">
        <title>The Global Catalogue of Microorganisms (GCM) 10K type strain sequencing project: providing services to taxonomists for standard genome sequencing and annotation.</title>
        <authorList>
            <consortium name="The Broad Institute Genomics Platform"/>
            <consortium name="The Broad Institute Genome Sequencing Center for Infectious Disease"/>
            <person name="Wu L."/>
            <person name="Ma J."/>
        </authorList>
    </citation>
    <scope>NUCLEOTIDE SEQUENCE [LARGE SCALE GENOMIC DNA]</scope>
    <source>
        <strain evidence="3">JCM 13249</strain>
    </source>
</reference>
<evidence type="ECO:0000313" key="3">
    <source>
        <dbReference type="Proteomes" id="UP001500655"/>
    </source>
</evidence>
<accession>A0ABP4X1H1</accession>